<sequence length="130" mass="13208">MGGIRGRGVVNGERIRRSKAAAMGVLTGARGEASSGGGIDRGNGGRGGAQACEPGGVDGGGAASRGRERRNFAGVVEEVEEEREREAGFKFESRPSRRRGGEREWGVGAGRAGRAGELATWPGAAGSAGR</sequence>
<dbReference type="AlphaFoldDB" id="Q84MG4"/>
<feature type="compositionally biased region" description="Basic and acidic residues" evidence="1">
    <location>
        <begin position="82"/>
        <end position="105"/>
    </location>
</feature>
<reference evidence="3" key="1">
    <citation type="journal article" date="2005" name="Nature">
        <title>The map-based sequence of the rice genome.</title>
        <authorList>
            <consortium name="International rice genome sequencing project (IRGSP)"/>
            <person name="Matsumoto T."/>
            <person name="Wu J."/>
            <person name="Kanamori H."/>
            <person name="Katayose Y."/>
            <person name="Fujisawa M."/>
            <person name="Namiki N."/>
            <person name="Mizuno H."/>
            <person name="Yamamoto K."/>
            <person name="Antonio B.A."/>
            <person name="Baba T."/>
            <person name="Sakata K."/>
            <person name="Nagamura Y."/>
            <person name="Aoki H."/>
            <person name="Arikawa K."/>
            <person name="Arita K."/>
            <person name="Bito T."/>
            <person name="Chiden Y."/>
            <person name="Fujitsuka N."/>
            <person name="Fukunaka R."/>
            <person name="Hamada M."/>
            <person name="Harada C."/>
            <person name="Hayashi A."/>
            <person name="Hijishita S."/>
            <person name="Honda M."/>
            <person name="Hosokawa S."/>
            <person name="Ichikawa Y."/>
            <person name="Idonuma A."/>
            <person name="Iijima M."/>
            <person name="Ikeda M."/>
            <person name="Ikeno M."/>
            <person name="Ito K."/>
            <person name="Ito S."/>
            <person name="Ito T."/>
            <person name="Ito Y."/>
            <person name="Ito Y."/>
            <person name="Iwabuchi A."/>
            <person name="Kamiya K."/>
            <person name="Karasawa W."/>
            <person name="Kurita K."/>
            <person name="Katagiri S."/>
            <person name="Kikuta A."/>
            <person name="Kobayashi H."/>
            <person name="Kobayashi N."/>
            <person name="Machita K."/>
            <person name="Maehara T."/>
            <person name="Masukawa M."/>
            <person name="Mizubayashi T."/>
            <person name="Mukai Y."/>
            <person name="Nagasaki H."/>
            <person name="Nagata Y."/>
            <person name="Naito S."/>
            <person name="Nakashima M."/>
            <person name="Nakama Y."/>
            <person name="Nakamichi Y."/>
            <person name="Nakamura M."/>
            <person name="Meguro A."/>
            <person name="Negishi M."/>
            <person name="Ohta I."/>
            <person name="Ohta T."/>
            <person name="Okamoto M."/>
            <person name="Ono N."/>
            <person name="Saji S."/>
            <person name="Sakaguchi M."/>
            <person name="Sakai K."/>
            <person name="Shibata M."/>
            <person name="Shimokawa T."/>
            <person name="Song J."/>
            <person name="Takazaki Y."/>
            <person name="Terasawa K."/>
            <person name="Tsugane M."/>
            <person name="Tsuji K."/>
            <person name="Ueda S."/>
            <person name="Waki K."/>
            <person name="Yamagata H."/>
            <person name="Yamamoto M."/>
            <person name="Yamamoto S."/>
            <person name="Yamane H."/>
            <person name="Yoshiki S."/>
            <person name="Yoshihara R."/>
            <person name="Yukawa K."/>
            <person name="Zhong H."/>
            <person name="Yano M."/>
            <person name="Yuan Q."/>
            <person name="Ouyang S."/>
            <person name="Liu J."/>
            <person name="Jones K.M."/>
            <person name="Gansberger K."/>
            <person name="Moffat K."/>
            <person name="Hill J."/>
            <person name="Bera J."/>
            <person name="Fadrosh D."/>
            <person name="Jin S."/>
            <person name="Johri S."/>
            <person name="Kim M."/>
            <person name="Overton L."/>
            <person name="Reardon M."/>
            <person name="Tsitrin T."/>
            <person name="Vuong H."/>
            <person name="Weaver B."/>
            <person name="Ciecko A."/>
            <person name="Tallon L."/>
            <person name="Jackson J."/>
            <person name="Pai G."/>
            <person name="Aken S.V."/>
            <person name="Utterback T."/>
            <person name="Reidmuller S."/>
            <person name="Feldblyum T."/>
            <person name="Hsiao J."/>
            <person name="Zismann V."/>
            <person name="Iobst S."/>
            <person name="de Vazeille A.R."/>
            <person name="Buell C.R."/>
            <person name="Ying K."/>
            <person name="Li Y."/>
            <person name="Lu T."/>
            <person name="Huang Y."/>
            <person name="Zhao Q."/>
            <person name="Feng Q."/>
            <person name="Zhang L."/>
            <person name="Zhu J."/>
            <person name="Weng Q."/>
            <person name="Mu J."/>
            <person name="Lu Y."/>
            <person name="Fan D."/>
            <person name="Liu Y."/>
            <person name="Guan J."/>
            <person name="Zhang Y."/>
            <person name="Yu S."/>
            <person name="Liu X."/>
            <person name="Zhang Y."/>
            <person name="Hong G."/>
            <person name="Han B."/>
            <person name="Choisne N."/>
            <person name="Demange N."/>
            <person name="Orjeda G."/>
            <person name="Samain S."/>
            <person name="Cattolico L."/>
            <person name="Pelletier E."/>
            <person name="Couloux A."/>
            <person name="Segurens B."/>
            <person name="Wincker P."/>
            <person name="D'Hont A."/>
            <person name="Scarpelli C."/>
            <person name="Weissenbach J."/>
            <person name="Salanoubat M."/>
            <person name="Quetier F."/>
            <person name="Yu Y."/>
            <person name="Kim H.R."/>
            <person name="Rambo T."/>
            <person name="Currie J."/>
            <person name="Collura K."/>
            <person name="Luo M."/>
            <person name="Yang T."/>
            <person name="Ammiraju J.S.S."/>
            <person name="Engler F."/>
            <person name="Soderlund C."/>
            <person name="Wing R.A."/>
            <person name="Palmer L.E."/>
            <person name="de la Bastide M."/>
            <person name="Spiegel L."/>
            <person name="Nascimento L."/>
            <person name="Zutavern T."/>
            <person name="O'Shaughnessy A."/>
            <person name="Dike S."/>
            <person name="Dedhia N."/>
            <person name="Preston R."/>
            <person name="Balija V."/>
            <person name="McCombie W.R."/>
            <person name="Chow T."/>
            <person name="Chen H."/>
            <person name="Chung M."/>
            <person name="Chen C."/>
            <person name="Shaw J."/>
            <person name="Wu H."/>
            <person name="Hsiao K."/>
            <person name="Chao Y."/>
            <person name="Chu M."/>
            <person name="Cheng C."/>
            <person name="Hour A."/>
            <person name="Lee P."/>
            <person name="Lin S."/>
            <person name="Lin Y."/>
            <person name="Liou J."/>
            <person name="Liu S."/>
            <person name="Hsing Y."/>
            <person name="Raghuvanshi S."/>
            <person name="Mohanty A."/>
            <person name="Bharti A.K."/>
            <person name="Gaur A."/>
            <person name="Gupta V."/>
            <person name="Kumar D."/>
            <person name="Ravi V."/>
            <person name="Vij S."/>
            <person name="Kapur A."/>
            <person name="Khurana P."/>
            <person name="Khurana P."/>
            <person name="Khurana J.P."/>
            <person name="Tyagi A.K."/>
            <person name="Gaikwad K."/>
            <person name="Singh A."/>
            <person name="Dalal V."/>
            <person name="Srivastava S."/>
            <person name="Dixit A."/>
            <person name="Pal A.K."/>
            <person name="Ghazi I.A."/>
            <person name="Yadav M."/>
            <person name="Pandit A."/>
            <person name="Bhargava A."/>
            <person name="Sureshbabu K."/>
            <person name="Batra K."/>
            <person name="Sharma T.R."/>
            <person name="Mohapatra T."/>
            <person name="Singh N.K."/>
            <person name="Messing J."/>
            <person name="Nelson A.B."/>
            <person name="Fuks G."/>
            <person name="Kavchok S."/>
            <person name="Keizer G."/>
            <person name="Linton E."/>
            <person name="Llaca V."/>
            <person name="Song R."/>
            <person name="Tanyolac B."/>
            <person name="Young S."/>
            <person name="Ho-Il K."/>
            <person name="Hahn J.H."/>
            <person name="Sangsakoo G."/>
            <person name="Vanavichit A."/>
            <person name="de Mattos Luiz.A.T."/>
            <person name="Zimmer P.D."/>
            <person name="Malone G."/>
            <person name="Dellagostin O."/>
            <person name="de Oliveira A.C."/>
            <person name="Bevan M."/>
            <person name="Bancroft I."/>
            <person name="Minx P."/>
            <person name="Cordum H."/>
            <person name="Wilson R."/>
            <person name="Cheng Z."/>
            <person name="Jin W."/>
            <person name="Jiang J."/>
            <person name="Leong S.A."/>
            <person name="Iwama H."/>
            <person name="Gojobori T."/>
            <person name="Itoh T."/>
            <person name="Niimura Y."/>
            <person name="Fujii Y."/>
            <person name="Habara T."/>
            <person name="Sakai H."/>
            <person name="Sato Y."/>
            <person name="Wilson G."/>
            <person name="Kumar K."/>
            <person name="McCouch S."/>
            <person name="Juretic N."/>
            <person name="Hoen D."/>
            <person name="Wright S."/>
            <person name="Bruskiewich R."/>
            <person name="Bureau T."/>
            <person name="Miyao A."/>
            <person name="Hirochika H."/>
            <person name="Nishikawa T."/>
            <person name="Kadowaki K."/>
            <person name="Sugiura M."/>
            <person name="Burr B."/>
            <person name="Sasaki T."/>
        </authorList>
    </citation>
    <scope>NUCLEOTIDE SEQUENCE [LARGE SCALE GENOMIC DNA]</scope>
    <source>
        <strain evidence="3">cv. Nipponbare</strain>
    </source>
</reference>
<feature type="compositionally biased region" description="Gly residues" evidence="1">
    <location>
        <begin position="34"/>
        <end position="48"/>
    </location>
</feature>
<proteinExistence type="predicted"/>
<evidence type="ECO:0000313" key="2">
    <source>
        <dbReference type="EMBL" id="AAP20840.1"/>
    </source>
</evidence>
<organism evidence="2 3">
    <name type="scientific">Oryza sativa subsp. japonica</name>
    <name type="common">Rice</name>
    <dbReference type="NCBI Taxonomy" id="39947"/>
    <lineage>
        <taxon>Eukaryota</taxon>
        <taxon>Viridiplantae</taxon>
        <taxon>Streptophyta</taxon>
        <taxon>Embryophyta</taxon>
        <taxon>Tracheophyta</taxon>
        <taxon>Spermatophyta</taxon>
        <taxon>Magnoliopsida</taxon>
        <taxon>Liliopsida</taxon>
        <taxon>Poales</taxon>
        <taxon>Poaceae</taxon>
        <taxon>BOP clade</taxon>
        <taxon>Oryzoideae</taxon>
        <taxon>Oryzeae</taxon>
        <taxon>Oryzinae</taxon>
        <taxon>Oryza</taxon>
        <taxon>Oryza sativa</taxon>
    </lineage>
</organism>
<name>Q84MG4_ORYSJ</name>
<evidence type="ECO:0000256" key="1">
    <source>
        <dbReference type="SAM" id="MobiDB-lite"/>
    </source>
</evidence>
<dbReference type="EMBL" id="AC114983">
    <property type="protein sequence ID" value="AAP20840.1"/>
    <property type="molecule type" value="Genomic_DNA"/>
</dbReference>
<protein>
    <submittedName>
        <fullName evidence="2">Uncharacterized protein</fullName>
    </submittedName>
</protein>
<accession>Q84MG4</accession>
<evidence type="ECO:0000313" key="3">
    <source>
        <dbReference type="Proteomes" id="UP000000763"/>
    </source>
</evidence>
<feature type="region of interest" description="Disordered" evidence="1">
    <location>
        <begin position="82"/>
        <end position="130"/>
    </location>
</feature>
<reference evidence="3" key="2">
    <citation type="journal article" date="2008" name="Nucleic Acids Res.">
        <title>The rice annotation project database (RAP-DB): 2008 update.</title>
        <authorList>
            <consortium name="The rice annotation project (RAP)"/>
        </authorList>
    </citation>
    <scope>GENOME REANNOTATION</scope>
    <source>
        <strain evidence="3">cv. Nipponbare</strain>
    </source>
</reference>
<gene>
    <name evidence="2" type="ordered locus">Os03g30960</name>
</gene>
<feature type="region of interest" description="Disordered" evidence="1">
    <location>
        <begin position="1"/>
        <end position="70"/>
    </location>
</feature>
<dbReference type="Proteomes" id="UP000000763">
    <property type="component" value="Chromosome 3"/>
</dbReference>